<comment type="cofactor">
    <cofactor evidence="2">
        <name>Ca(2+)</name>
        <dbReference type="ChEBI" id="CHEBI:29108"/>
    </cofactor>
</comment>
<evidence type="ECO:0000256" key="8">
    <source>
        <dbReference type="ARBA" id="ARBA00023004"/>
    </source>
</evidence>
<evidence type="ECO:0000313" key="11">
    <source>
        <dbReference type="EMBL" id="CAE0459132.1"/>
    </source>
</evidence>
<dbReference type="InterPro" id="IPR000823">
    <property type="entry name" value="Peroxidase_pln"/>
</dbReference>
<evidence type="ECO:0000256" key="3">
    <source>
        <dbReference type="ARBA" id="ARBA00001970"/>
    </source>
</evidence>
<dbReference type="Pfam" id="PF00141">
    <property type="entry name" value="peroxidase"/>
    <property type="match status" value="1"/>
</dbReference>
<dbReference type="PROSITE" id="PS00436">
    <property type="entry name" value="PEROXIDASE_2"/>
    <property type="match status" value="1"/>
</dbReference>
<dbReference type="PANTHER" id="PTHR31356:SF36">
    <property type="entry name" value="L-ASCORBATE PEROXIDASE 3"/>
    <property type="match status" value="1"/>
</dbReference>
<dbReference type="GO" id="GO:0000302">
    <property type="term" value="P:response to reactive oxygen species"/>
    <property type="evidence" value="ECO:0007669"/>
    <property type="project" value="TreeGrafter"/>
</dbReference>
<dbReference type="InterPro" id="IPR044831">
    <property type="entry name" value="Ccp1-like"/>
</dbReference>
<dbReference type="GO" id="GO:0020037">
    <property type="term" value="F:heme binding"/>
    <property type="evidence" value="ECO:0007669"/>
    <property type="project" value="InterPro"/>
</dbReference>
<evidence type="ECO:0000256" key="4">
    <source>
        <dbReference type="ARBA" id="ARBA00022559"/>
    </source>
</evidence>
<feature type="domain" description="Plant heme peroxidase family profile" evidence="10">
    <location>
        <begin position="55"/>
        <end position="341"/>
    </location>
</feature>
<dbReference type="InterPro" id="IPR002016">
    <property type="entry name" value="Haem_peroxidase"/>
</dbReference>
<comment type="cofactor">
    <cofactor evidence="3">
        <name>heme b</name>
        <dbReference type="ChEBI" id="CHEBI:60344"/>
    </cofactor>
</comment>
<organism evidence="12">
    <name type="scientific">Chaetoceros debilis</name>
    <dbReference type="NCBI Taxonomy" id="122233"/>
    <lineage>
        <taxon>Eukaryota</taxon>
        <taxon>Sar</taxon>
        <taxon>Stramenopiles</taxon>
        <taxon>Ochrophyta</taxon>
        <taxon>Bacillariophyta</taxon>
        <taxon>Coscinodiscophyceae</taxon>
        <taxon>Chaetocerotophycidae</taxon>
        <taxon>Chaetocerotales</taxon>
        <taxon>Chaetocerotaceae</taxon>
        <taxon>Chaetoceros</taxon>
    </lineage>
</organism>
<dbReference type="InterPro" id="IPR010255">
    <property type="entry name" value="Haem_peroxidase_sf"/>
</dbReference>
<sequence length="341" mass="38129">MVAICTRSTFCRALITSTSILLPSSKEYEADPFEQERLQSAYFVRNQVTNIIKNQDSTLAGSILRLAFHDATVRSISAHPEIGGMDGSIRYELDWSENRGLSKPLKVVQQVYEDALYASLERKELSVGVNVITTGQDVSSLSFADVLALSGAAAVEATNGPIIKVKLGRKDVDHADNRFLDEEIISESDRSNIKTSLPSPGLDSLGLRNYFKRLGLSEAEFVALSGAHDLGRHVTLLNMPKQCLKNLTRTCLEEAPISLPFVFEDPDTFSNSYFAALLRWNYRIAKRGEAMFLPTDVAMVVDEGLRKYVAAYSRDENLFFRRFTTAYQKLVDNTATTQRRY</sequence>
<keyword evidence="5" id="KW-0349">Heme</keyword>
<dbReference type="GO" id="GO:0042744">
    <property type="term" value="P:hydrogen peroxide catabolic process"/>
    <property type="evidence" value="ECO:0007669"/>
    <property type="project" value="TreeGrafter"/>
</dbReference>
<dbReference type="GO" id="GO:0140825">
    <property type="term" value="F:lactoperoxidase activity"/>
    <property type="evidence" value="ECO:0007669"/>
    <property type="project" value="UniProtKB-EC"/>
</dbReference>
<dbReference type="PANTHER" id="PTHR31356">
    <property type="entry name" value="THYLAKOID LUMENAL 29 KDA PROTEIN, CHLOROPLASTIC-RELATED"/>
    <property type="match status" value="1"/>
</dbReference>
<dbReference type="GO" id="GO:0046872">
    <property type="term" value="F:metal ion binding"/>
    <property type="evidence" value="ECO:0007669"/>
    <property type="project" value="UniProtKB-KW"/>
</dbReference>
<dbReference type="Gene3D" id="1.10.520.10">
    <property type="match status" value="1"/>
</dbReference>
<keyword evidence="6" id="KW-0479">Metal-binding</keyword>
<keyword evidence="4" id="KW-0575">Peroxidase</keyword>
<accession>A0A6S8S1W6</accession>
<proteinExistence type="inferred from homology"/>
<evidence type="ECO:0000256" key="9">
    <source>
        <dbReference type="RuleBase" id="RU004241"/>
    </source>
</evidence>
<evidence type="ECO:0000256" key="2">
    <source>
        <dbReference type="ARBA" id="ARBA00001913"/>
    </source>
</evidence>
<name>A0A6S8S1W6_9STRA</name>
<evidence type="ECO:0000256" key="1">
    <source>
        <dbReference type="ARBA" id="ARBA00000189"/>
    </source>
</evidence>
<comment type="catalytic activity">
    <reaction evidence="1">
        <text>2 a phenolic donor + H2O2 = 2 a phenolic radical donor + 2 H2O</text>
        <dbReference type="Rhea" id="RHEA:56136"/>
        <dbReference type="ChEBI" id="CHEBI:15377"/>
        <dbReference type="ChEBI" id="CHEBI:16240"/>
        <dbReference type="ChEBI" id="CHEBI:139520"/>
        <dbReference type="ChEBI" id="CHEBI:139521"/>
        <dbReference type="EC" id="1.11.1.7"/>
    </reaction>
</comment>
<keyword evidence="7" id="KW-0560">Oxidoreductase</keyword>
<evidence type="ECO:0000259" key="10">
    <source>
        <dbReference type="PROSITE" id="PS50873"/>
    </source>
</evidence>
<dbReference type="InterPro" id="IPR019794">
    <property type="entry name" value="Peroxidases_AS"/>
</dbReference>
<evidence type="ECO:0000256" key="6">
    <source>
        <dbReference type="ARBA" id="ARBA00022723"/>
    </source>
</evidence>
<dbReference type="EMBL" id="HBIO01005587">
    <property type="protein sequence ID" value="CAE0459133.1"/>
    <property type="molecule type" value="Transcribed_RNA"/>
</dbReference>
<dbReference type="EMBL" id="HBIO01005586">
    <property type="protein sequence ID" value="CAE0459132.1"/>
    <property type="molecule type" value="Transcribed_RNA"/>
</dbReference>
<evidence type="ECO:0000313" key="12">
    <source>
        <dbReference type="EMBL" id="CAE0459133.1"/>
    </source>
</evidence>
<evidence type="ECO:0000256" key="7">
    <source>
        <dbReference type="ARBA" id="ARBA00023002"/>
    </source>
</evidence>
<gene>
    <name evidence="11" type="ORF">CDEB00056_LOCUS3973</name>
    <name evidence="12" type="ORF">CDEB00056_LOCUS3974</name>
</gene>
<keyword evidence="8" id="KW-0408">Iron</keyword>
<evidence type="ECO:0000256" key="5">
    <source>
        <dbReference type="ARBA" id="ARBA00022617"/>
    </source>
</evidence>
<dbReference type="Gene3D" id="1.10.420.10">
    <property type="entry name" value="Peroxidase, domain 2"/>
    <property type="match status" value="1"/>
</dbReference>
<dbReference type="AlphaFoldDB" id="A0A6S8S1W6"/>
<reference evidence="12" key="1">
    <citation type="submission" date="2021-01" db="EMBL/GenBank/DDBJ databases">
        <authorList>
            <person name="Corre E."/>
            <person name="Pelletier E."/>
            <person name="Niang G."/>
            <person name="Scheremetjew M."/>
            <person name="Finn R."/>
            <person name="Kale V."/>
            <person name="Holt S."/>
            <person name="Cochrane G."/>
            <person name="Meng A."/>
            <person name="Brown T."/>
            <person name="Cohen L."/>
        </authorList>
    </citation>
    <scope>NUCLEOTIDE SEQUENCE</scope>
    <source>
        <strain evidence="12">MM31A-1</strain>
    </source>
</reference>
<comment type="similarity">
    <text evidence="9">Belongs to the peroxidase family.</text>
</comment>
<dbReference type="PRINTS" id="PR00458">
    <property type="entry name" value="PEROXIDASE"/>
</dbReference>
<dbReference type="SUPFAM" id="SSF48113">
    <property type="entry name" value="Heme-dependent peroxidases"/>
    <property type="match status" value="1"/>
</dbReference>
<dbReference type="GO" id="GO:0034599">
    <property type="term" value="P:cellular response to oxidative stress"/>
    <property type="evidence" value="ECO:0007669"/>
    <property type="project" value="InterPro"/>
</dbReference>
<protein>
    <recommendedName>
        <fullName evidence="10">Plant heme peroxidase family profile domain-containing protein</fullName>
    </recommendedName>
</protein>
<dbReference type="PROSITE" id="PS50873">
    <property type="entry name" value="PEROXIDASE_4"/>
    <property type="match status" value="1"/>
</dbReference>
<dbReference type="PRINTS" id="PR00461">
    <property type="entry name" value="PLPEROXIDASE"/>
</dbReference>